<evidence type="ECO:0000259" key="6">
    <source>
        <dbReference type="PROSITE" id="PS50106"/>
    </source>
</evidence>
<protein>
    <recommendedName>
        <fullName evidence="12">PX domain-containing protein</fullName>
    </recommendedName>
</protein>
<dbReference type="PANTHER" id="PTHR12431:SF19">
    <property type="entry name" value="SORTING NEXIN-27"/>
    <property type="match status" value="1"/>
</dbReference>
<dbReference type="GO" id="GO:0006886">
    <property type="term" value="P:intracellular protein transport"/>
    <property type="evidence" value="ECO:0000318"/>
    <property type="project" value="GO_Central"/>
</dbReference>
<dbReference type="InterPro" id="IPR036871">
    <property type="entry name" value="PX_dom_sf"/>
</dbReference>
<evidence type="ECO:0008006" key="12">
    <source>
        <dbReference type="Google" id="ProtNLM"/>
    </source>
</evidence>
<dbReference type="InParanoid" id="T1FU06"/>
<evidence type="ECO:0000256" key="3">
    <source>
        <dbReference type="ARBA" id="ARBA00022753"/>
    </source>
</evidence>
<dbReference type="InterPro" id="IPR037833">
    <property type="entry name" value="SNX27_PX"/>
</dbReference>
<dbReference type="GO" id="GO:0005769">
    <property type="term" value="C:early endosome"/>
    <property type="evidence" value="ECO:0000318"/>
    <property type="project" value="GO_Central"/>
</dbReference>
<dbReference type="eggNOG" id="KOG3784">
    <property type="taxonomic scope" value="Eukaryota"/>
</dbReference>
<dbReference type="PROSITE" id="PS50106">
    <property type="entry name" value="PDZ"/>
    <property type="match status" value="1"/>
</dbReference>
<dbReference type="Pfam" id="PF00787">
    <property type="entry name" value="PX"/>
    <property type="match status" value="1"/>
</dbReference>
<dbReference type="Pfam" id="PF00788">
    <property type="entry name" value="RA"/>
    <property type="match status" value="1"/>
</dbReference>
<dbReference type="RefSeq" id="XP_009021106.1">
    <property type="nucleotide sequence ID" value="XM_009022858.1"/>
</dbReference>
<dbReference type="Proteomes" id="UP000015101">
    <property type="component" value="Unassembled WGS sequence"/>
</dbReference>
<keyword evidence="4" id="KW-0446">Lipid-binding</keyword>
<dbReference type="HOGENOM" id="CLU_028138_0_0_1"/>
<evidence type="ECO:0000313" key="10">
    <source>
        <dbReference type="EnsemblMetazoa" id="HelroP192487"/>
    </source>
</evidence>
<dbReference type="CTD" id="20212302"/>
<accession>T1FU06</accession>
<dbReference type="STRING" id="6412.T1FU06"/>
<dbReference type="InterPro" id="IPR036034">
    <property type="entry name" value="PDZ_sf"/>
</dbReference>
<dbReference type="SMART" id="SM00312">
    <property type="entry name" value="PX"/>
    <property type="match status" value="1"/>
</dbReference>
<dbReference type="Pfam" id="PF00595">
    <property type="entry name" value="PDZ"/>
    <property type="match status" value="1"/>
</dbReference>
<dbReference type="EMBL" id="KB096864">
    <property type="protein sequence ID" value="ESO00935.1"/>
    <property type="molecule type" value="Genomic_DNA"/>
</dbReference>
<keyword evidence="11" id="KW-1185">Reference proteome</keyword>
<name>T1FU06_HELRO</name>
<dbReference type="InterPro" id="IPR001683">
    <property type="entry name" value="PX_dom"/>
</dbReference>
<reference evidence="11" key="1">
    <citation type="submission" date="2012-12" db="EMBL/GenBank/DDBJ databases">
        <authorList>
            <person name="Hellsten U."/>
            <person name="Grimwood J."/>
            <person name="Chapman J.A."/>
            <person name="Shapiro H."/>
            <person name="Aerts A."/>
            <person name="Otillar R.P."/>
            <person name="Terry A.Y."/>
            <person name="Boore J.L."/>
            <person name="Simakov O."/>
            <person name="Marletaz F."/>
            <person name="Cho S.-J."/>
            <person name="Edsinger-Gonzales E."/>
            <person name="Havlak P."/>
            <person name="Kuo D.-H."/>
            <person name="Larsson T."/>
            <person name="Lv J."/>
            <person name="Arendt D."/>
            <person name="Savage R."/>
            <person name="Osoegawa K."/>
            <person name="de Jong P."/>
            <person name="Lindberg D.R."/>
            <person name="Seaver E.C."/>
            <person name="Weisblat D.A."/>
            <person name="Putnam N.H."/>
            <person name="Grigoriev I.V."/>
            <person name="Rokhsar D.S."/>
        </authorList>
    </citation>
    <scope>NUCLEOTIDE SEQUENCE</scope>
</reference>
<dbReference type="OrthoDB" id="10036828at2759"/>
<keyword evidence="5" id="KW-0472">Membrane</keyword>
<dbReference type="EnsemblMetazoa" id="HelroT192487">
    <property type="protein sequence ID" value="HelroP192487"/>
    <property type="gene ID" value="HelroG192487"/>
</dbReference>
<dbReference type="Gene3D" id="3.10.20.90">
    <property type="entry name" value="Phosphatidylinositol 3-kinase Catalytic Subunit, Chain A, domain 1"/>
    <property type="match status" value="1"/>
</dbReference>
<organism evidence="10 11">
    <name type="scientific">Helobdella robusta</name>
    <name type="common">Californian leech</name>
    <dbReference type="NCBI Taxonomy" id="6412"/>
    <lineage>
        <taxon>Eukaryota</taxon>
        <taxon>Metazoa</taxon>
        <taxon>Spiralia</taxon>
        <taxon>Lophotrochozoa</taxon>
        <taxon>Annelida</taxon>
        <taxon>Clitellata</taxon>
        <taxon>Hirudinea</taxon>
        <taxon>Rhynchobdellida</taxon>
        <taxon>Glossiphoniidae</taxon>
        <taxon>Helobdella</taxon>
    </lineage>
</organism>
<evidence type="ECO:0000256" key="2">
    <source>
        <dbReference type="ARBA" id="ARBA00004412"/>
    </source>
</evidence>
<evidence type="ECO:0000259" key="7">
    <source>
        <dbReference type="PROSITE" id="PS50195"/>
    </source>
</evidence>
<reference evidence="9 11" key="2">
    <citation type="journal article" date="2013" name="Nature">
        <title>Insights into bilaterian evolution from three spiralian genomes.</title>
        <authorList>
            <person name="Simakov O."/>
            <person name="Marletaz F."/>
            <person name="Cho S.J."/>
            <person name="Edsinger-Gonzales E."/>
            <person name="Havlak P."/>
            <person name="Hellsten U."/>
            <person name="Kuo D.H."/>
            <person name="Larsson T."/>
            <person name="Lv J."/>
            <person name="Arendt D."/>
            <person name="Savage R."/>
            <person name="Osoegawa K."/>
            <person name="de Jong P."/>
            <person name="Grimwood J."/>
            <person name="Chapman J.A."/>
            <person name="Shapiro H."/>
            <person name="Aerts A."/>
            <person name="Otillar R.P."/>
            <person name="Terry A.Y."/>
            <person name="Boore J.L."/>
            <person name="Grigoriev I.V."/>
            <person name="Lindberg D.R."/>
            <person name="Seaver E.C."/>
            <person name="Weisblat D.A."/>
            <person name="Putnam N.H."/>
            <person name="Rokhsar D.S."/>
        </authorList>
    </citation>
    <scope>NUCLEOTIDE SEQUENCE</scope>
</reference>
<dbReference type="FunFam" id="2.30.42.10:FF:000061">
    <property type="entry name" value="sorting nexin-27 isoform X2"/>
    <property type="match status" value="1"/>
</dbReference>
<dbReference type="Gene3D" id="1.20.80.60">
    <property type="match status" value="1"/>
</dbReference>
<feature type="domain" description="PDZ" evidence="6">
    <location>
        <begin position="39"/>
        <end position="144"/>
    </location>
</feature>
<evidence type="ECO:0000256" key="5">
    <source>
        <dbReference type="ARBA" id="ARBA00023136"/>
    </source>
</evidence>
<dbReference type="PROSITE" id="PS50200">
    <property type="entry name" value="RA"/>
    <property type="match status" value="1"/>
</dbReference>
<evidence type="ECO:0000256" key="4">
    <source>
        <dbReference type="ARBA" id="ARBA00023121"/>
    </source>
</evidence>
<evidence type="ECO:0000256" key="1">
    <source>
        <dbReference type="ARBA" id="ARBA00004184"/>
    </source>
</evidence>
<dbReference type="GO" id="GO:0032266">
    <property type="term" value="F:phosphatidylinositol-3-phosphate binding"/>
    <property type="evidence" value="ECO:0007669"/>
    <property type="project" value="InterPro"/>
</dbReference>
<dbReference type="PANTHER" id="PTHR12431">
    <property type="entry name" value="SORTING NEXIN 17 AND 27"/>
    <property type="match status" value="1"/>
</dbReference>
<dbReference type="FunFam" id="3.10.20.90:FF:000210">
    <property type="entry name" value="Putative Sorting nexin-27"/>
    <property type="match status" value="1"/>
</dbReference>
<evidence type="ECO:0000259" key="8">
    <source>
        <dbReference type="PROSITE" id="PS50200"/>
    </source>
</evidence>
<sequence length="543" mass="61180">MADSKEDENDSNYHFYRNYNSKITNEFKQNSNLPPGARVVIIEKSETGFGFNVRGQVNEGGQLRSINGELYAPMQHVSAVLRNGSADRAGVLKGDRILEVWVLFFSLLYFSRNGVNVEGATHKQVVDLIRSGDDRLELTVISVPHRTAEDSLDGSDDSSCPSTIDYSEKRSLPITIPDYQTVESGGQKYTMFNIHMAGRHLCSRRYSEFYKLHTLLKQEFHDFNFPKLPGKKFFQLSEHQLDTRRRGLEQYLEKVCTVVVIAESDIMRDFLSSSSSSSSLPTSSSTSSSLSFIVQNKVELKISLPNHSISTLNIQRHLNAAEVYQLLADKLGWSSEVSACFFLFEIEENNFERKLDDNEKPHALYIGNYNTSSVTCISLNRCVYSIGRERNILFKDPTAVDILYHLAVAQLDNEEISVSTTQTSELKALKDSNNTIKFIEYCQGLPNYACKIFPHCKCDARKDGHVITCVGLKGISLQACTANGQSEGQVVEFDWSDINSLEADQSALIFTYKKPELERSESQTLYHGTKRITIDLFLVSSLT</sequence>
<dbReference type="OMA" id="PNEFPHN"/>
<evidence type="ECO:0000313" key="9">
    <source>
        <dbReference type="EMBL" id="ESO00935.1"/>
    </source>
</evidence>
<comment type="subcellular location">
    <subcellularLocation>
        <location evidence="2">Early endosome</location>
    </subcellularLocation>
    <subcellularLocation>
        <location evidence="1">Endomembrane system</location>
        <topology evidence="1">Peripheral membrane protein</topology>
    </subcellularLocation>
</comment>
<gene>
    <name evidence="10" type="primary">20212302</name>
    <name evidence="9" type="ORF">HELRODRAFT_192487</name>
</gene>
<dbReference type="SUPFAM" id="SSF64268">
    <property type="entry name" value="PX domain"/>
    <property type="match status" value="1"/>
</dbReference>
<dbReference type="CDD" id="cd01777">
    <property type="entry name" value="FERM_F1_SNX27"/>
    <property type="match status" value="1"/>
</dbReference>
<reference evidence="10" key="3">
    <citation type="submission" date="2015-06" db="UniProtKB">
        <authorList>
            <consortium name="EnsemblMetazoa"/>
        </authorList>
    </citation>
    <scope>IDENTIFICATION</scope>
</reference>
<dbReference type="GO" id="GO:0035091">
    <property type="term" value="F:phosphatidylinositol binding"/>
    <property type="evidence" value="ECO:0000318"/>
    <property type="project" value="GO_Central"/>
</dbReference>
<evidence type="ECO:0000313" key="11">
    <source>
        <dbReference type="Proteomes" id="UP000015101"/>
    </source>
</evidence>
<dbReference type="FunFam" id="3.30.1520.10:FF:000003">
    <property type="entry name" value="sorting nexin-27 isoform X2"/>
    <property type="match status" value="1"/>
</dbReference>
<dbReference type="PROSITE" id="PS50195">
    <property type="entry name" value="PX"/>
    <property type="match status" value="1"/>
</dbReference>
<feature type="domain" description="PX" evidence="7">
    <location>
        <begin position="170"/>
        <end position="278"/>
    </location>
</feature>
<dbReference type="AlphaFoldDB" id="T1FU06"/>
<dbReference type="GO" id="GO:0032456">
    <property type="term" value="P:endocytic recycling"/>
    <property type="evidence" value="ECO:0000318"/>
    <property type="project" value="GO_Central"/>
</dbReference>
<dbReference type="InterPro" id="IPR000159">
    <property type="entry name" value="RA_dom"/>
</dbReference>
<dbReference type="CDD" id="cd23070">
    <property type="entry name" value="PDZ_SNX27-like"/>
    <property type="match status" value="1"/>
</dbReference>
<dbReference type="Gene3D" id="2.30.42.10">
    <property type="match status" value="1"/>
</dbReference>
<dbReference type="SMART" id="SM00228">
    <property type="entry name" value="PDZ"/>
    <property type="match status" value="1"/>
</dbReference>
<keyword evidence="3" id="KW-0967">Endosome</keyword>
<proteinExistence type="predicted"/>
<dbReference type="InterPro" id="IPR037835">
    <property type="entry name" value="SNX27_RA"/>
</dbReference>
<feature type="domain" description="Ras-associating" evidence="8">
    <location>
        <begin position="296"/>
        <end position="399"/>
    </location>
</feature>
<dbReference type="GO" id="GO:0007165">
    <property type="term" value="P:signal transduction"/>
    <property type="evidence" value="ECO:0007669"/>
    <property type="project" value="InterPro"/>
</dbReference>
<dbReference type="SUPFAM" id="SSF50156">
    <property type="entry name" value="PDZ domain-like"/>
    <property type="match status" value="1"/>
</dbReference>
<dbReference type="EMBL" id="AMQM01005278">
    <property type="status" value="NOT_ANNOTATED_CDS"/>
    <property type="molecule type" value="Genomic_DNA"/>
</dbReference>
<dbReference type="CDD" id="cd06886">
    <property type="entry name" value="PX_SNX27"/>
    <property type="match status" value="1"/>
</dbReference>
<dbReference type="InterPro" id="IPR001478">
    <property type="entry name" value="PDZ"/>
</dbReference>
<dbReference type="Gene3D" id="3.30.1520.10">
    <property type="entry name" value="Phox-like domain"/>
    <property type="match status" value="1"/>
</dbReference>
<dbReference type="FunCoup" id="T1FU06">
    <property type="interactions" value="1116"/>
</dbReference>
<dbReference type="GeneID" id="20212302"/>
<dbReference type="KEGG" id="hro:HELRODRAFT_192487"/>